<dbReference type="Proteomes" id="UP001302367">
    <property type="component" value="Chromosome 5"/>
</dbReference>
<keyword evidence="1" id="KW-0732">Signal</keyword>
<dbReference type="RefSeq" id="XP_065459080.1">
    <property type="nucleotide sequence ID" value="XM_065603008.1"/>
</dbReference>
<evidence type="ECO:0000313" key="3">
    <source>
        <dbReference type="Proteomes" id="UP001302367"/>
    </source>
</evidence>
<protein>
    <submittedName>
        <fullName evidence="2">Uncharacterized protein</fullName>
    </submittedName>
</protein>
<proteinExistence type="predicted"/>
<gene>
    <name evidence="2" type="ORF">RHO25_007977</name>
</gene>
<keyword evidence="3" id="KW-1185">Reference proteome</keyword>
<evidence type="ECO:0000313" key="2">
    <source>
        <dbReference type="EMBL" id="WPB03340.1"/>
    </source>
</evidence>
<evidence type="ECO:0000256" key="1">
    <source>
        <dbReference type="SAM" id="SignalP"/>
    </source>
</evidence>
<name>A0ABZ0NV03_CERBT</name>
<organism evidence="2 3">
    <name type="scientific">Cercospora beticola</name>
    <name type="common">Sugarbeet leaf spot fungus</name>
    <dbReference type="NCBI Taxonomy" id="122368"/>
    <lineage>
        <taxon>Eukaryota</taxon>
        <taxon>Fungi</taxon>
        <taxon>Dikarya</taxon>
        <taxon>Ascomycota</taxon>
        <taxon>Pezizomycotina</taxon>
        <taxon>Dothideomycetes</taxon>
        <taxon>Dothideomycetidae</taxon>
        <taxon>Mycosphaerellales</taxon>
        <taxon>Mycosphaerellaceae</taxon>
        <taxon>Cercospora</taxon>
    </lineage>
</organism>
<feature type="chain" id="PRO_5045151981" evidence="1">
    <location>
        <begin position="21"/>
        <end position="295"/>
    </location>
</feature>
<accession>A0ABZ0NV03</accession>
<feature type="signal peptide" evidence="1">
    <location>
        <begin position="1"/>
        <end position="20"/>
    </location>
</feature>
<reference evidence="2 3" key="1">
    <citation type="submission" date="2023-09" db="EMBL/GenBank/DDBJ databases">
        <title>Complete-Gapless Cercospora beticola genome.</title>
        <authorList>
            <person name="Wyatt N.A."/>
            <person name="Spanner R.E."/>
            <person name="Bolton M.D."/>
        </authorList>
    </citation>
    <scope>NUCLEOTIDE SEQUENCE [LARGE SCALE GENOMIC DNA]</scope>
    <source>
        <strain evidence="2">Cb09-40</strain>
    </source>
</reference>
<dbReference type="GeneID" id="90644428"/>
<sequence>MSRIMTTLMLCMLCSAEALGASSVIEQYGVAFSLTNGYDVASAYLPNGTYLDIAKVEGGRAYKTFMRSMPHPEDGTSRLLEGYPSRGPSRCPLPGPLCYLWPDNGHEDDILIAIIRAMKASSEAALEHHVEKVLLGVPCLLPTYAFNKLVDVFDKSLRNAGLLSPHRAQHNRQYAGIDKGINFDCLFPPPQDTEHGEEADDDTIVLAVEATRNSLSLSIWHAECAMWELMRQAPQSFELGSMALTVCREQQDPRCLQELEGAIRQVAAVPIDAGGAVDDRTGTVVVSEKVPKTTI</sequence>
<dbReference type="EMBL" id="CP134188">
    <property type="protein sequence ID" value="WPB03340.1"/>
    <property type="molecule type" value="Genomic_DNA"/>
</dbReference>